<dbReference type="InterPro" id="IPR000040">
    <property type="entry name" value="AML1_Runt"/>
</dbReference>
<evidence type="ECO:0000313" key="7">
    <source>
        <dbReference type="Proteomes" id="UP000749559"/>
    </source>
</evidence>
<evidence type="ECO:0000256" key="4">
    <source>
        <dbReference type="ARBA" id="ARBA00023242"/>
    </source>
</evidence>
<dbReference type="GO" id="GO:0000978">
    <property type="term" value="F:RNA polymerase II cis-regulatory region sequence-specific DNA binding"/>
    <property type="evidence" value="ECO:0007669"/>
    <property type="project" value="TreeGrafter"/>
</dbReference>
<dbReference type="EMBL" id="CAIIXF020000011">
    <property type="protein sequence ID" value="CAH1799774.1"/>
    <property type="molecule type" value="Genomic_DNA"/>
</dbReference>
<reference evidence="6" key="1">
    <citation type="submission" date="2022-03" db="EMBL/GenBank/DDBJ databases">
        <authorList>
            <person name="Martin C."/>
        </authorList>
    </citation>
    <scope>NUCLEOTIDE SEQUENCE</scope>
</reference>
<dbReference type="FunFam" id="2.60.40.720:FF:000001">
    <property type="entry name" value="Runt-related transcription factor"/>
    <property type="match status" value="1"/>
</dbReference>
<dbReference type="GO" id="GO:0005634">
    <property type="term" value="C:nucleus"/>
    <property type="evidence" value="ECO:0007669"/>
    <property type="project" value="UniProtKB-SubCell"/>
</dbReference>
<keyword evidence="2" id="KW-0805">Transcription regulation</keyword>
<feature type="compositionally biased region" description="Polar residues" evidence="5">
    <location>
        <begin position="579"/>
        <end position="590"/>
    </location>
</feature>
<feature type="region of interest" description="Disordered" evidence="5">
    <location>
        <begin position="132"/>
        <end position="165"/>
    </location>
</feature>
<sequence>MSDIMTGERTLSAVLSEHPGELVRTGSPNLVCSVLPSHWRSNKTLPVPFKIVALGEVPDGTKVTISAGNDENYCAELRNYTAVMKNQVAKFNDLRFVGRSGRGKSFNLSITVSSFPPQMALYQKAIKVTVDGPREPRSKTKLRTDDRRIPPRPHPLNVPIDRGLGDPLADRRFSTHLAELEQLRRTTQMETQHMHGLAVKDPINTFAHSTHHEAAVPTPMPHGQWGGDAFQSSTFPRAPPPSVTSHLHGLTSDLPLLQTQGGSPPRADSLLESRLPMLPGGPEVTQVSSTQPDLGLSGDRQLALLGSGNEMSQNPRLHLDARIQSMDQLMGPRFPSLGSDIRYPGGSQLLPTSPTSLQYGANNNMTILGESRALSSLSNVITGSQSYQLSPHGLSETSNLFSVPSTTGSFNTSPSAVLSTTFLYPHLYSPGTANQYNSGLYLHGSSDLRTYELLGGQSGTTGNQTRDASATGNQSRMLTPPQQQQQQQQQSIANTITPPPSRPAFKLEDTAMQYSRTDSSTNQQAPPVHQLRQDDLSLPLTPPQIHRTLTPPNMGLPQGQQQQQQQTQQQEQKHSNQQGFQPLQPQNGDNGSVWRPY</sequence>
<feature type="compositionally biased region" description="Low complexity" evidence="5">
    <location>
        <begin position="558"/>
        <end position="578"/>
    </location>
</feature>
<gene>
    <name evidence="6" type="ORF">OFUS_LOCUS23745</name>
</gene>
<feature type="region of interest" description="Disordered" evidence="5">
    <location>
        <begin position="453"/>
        <end position="505"/>
    </location>
</feature>
<keyword evidence="4" id="KW-0539">Nucleus</keyword>
<dbReference type="OrthoDB" id="10029800at2759"/>
<dbReference type="PANTHER" id="PTHR11950:SF31">
    <property type="entry name" value="SEGMENTATION PROTEIN RUNT"/>
    <property type="match status" value="1"/>
</dbReference>
<protein>
    <submittedName>
        <fullName evidence="6">Uncharacterized protein</fullName>
    </submittedName>
</protein>
<dbReference type="AlphaFoldDB" id="A0A8J1TAT5"/>
<dbReference type="Proteomes" id="UP000749559">
    <property type="component" value="Unassembled WGS sequence"/>
</dbReference>
<comment type="caution">
    <text evidence="6">The sequence shown here is derived from an EMBL/GenBank/DDBJ whole genome shotgun (WGS) entry which is preliminary data.</text>
</comment>
<dbReference type="GO" id="GO:0000981">
    <property type="term" value="F:DNA-binding transcription factor activity, RNA polymerase II-specific"/>
    <property type="evidence" value="ECO:0007669"/>
    <property type="project" value="TreeGrafter"/>
</dbReference>
<dbReference type="GO" id="GO:0005524">
    <property type="term" value="F:ATP binding"/>
    <property type="evidence" value="ECO:0007669"/>
    <property type="project" value="InterPro"/>
</dbReference>
<keyword evidence="7" id="KW-1185">Reference proteome</keyword>
<dbReference type="PRINTS" id="PR00967">
    <property type="entry name" value="ONCOGENEAML1"/>
</dbReference>
<dbReference type="InterPro" id="IPR012346">
    <property type="entry name" value="p53/RUNT-type_TF_DNA-bd_sf"/>
</dbReference>
<keyword evidence="3" id="KW-0804">Transcription</keyword>
<proteinExistence type="predicted"/>
<dbReference type="PANTHER" id="PTHR11950">
    <property type="entry name" value="RUNT RELATED"/>
    <property type="match status" value="1"/>
</dbReference>
<feature type="compositionally biased region" description="Polar residues" evidence="5">
    <location>
        <begin position="460"/>
        <end position="481"/>
    </location>
</feature>
<dbReference type="PROSITE" id="PS51062">
    <property type="entry name" value="RUNT"/>
    <property type="match status" value="1"/>
</dbReference>
<evidence type="ECO:0000313" key="6">
    <source>
        <dbReference type="EMBL" id="CAH1799774.1"/>
    </source>
</evidence>
<dbReference type="InterPro" id="IPR008967">
    <property type="entry name" value="p53-like_TF_DNA-bd_sf"/>
</dbReference>
<dbReference type="Gene3D" id="2.60.40.720">
    <property type="match status" value="1"/>
</dbReference>
<dbReference type="InterPro" id="IPR013524">
    <property type="entry name" value="Runt_dom"/>
</dbReference>
<accession>A0A8J1TAT5</accession>
<evidence type="ECO:0000256" key="1">
    <source>
        <dbReference type="ARBA" id="ARBA00004123"/>
    </source>
</evidence>
<evidence type="ECO:0000256" key="2">
    <source>
        <dbReference type="ARBA" id="ARBA00023015"/>
    </source>
</evidence>
<dbReference type="Pfam" id="PF00853">
    <property type="entry name" value="Runt"/>
    <property type="match status" value="1"/>
</dbReference>
<feature type="region of interest" description="Disordered" evidence="5">
    <location>
        <begin position="538"/>
        <end position="597"/>
    </location>
</feature>
<dbReference type="SUPFAM" id="SSF49417">
    <property type="entry name" value="p53-like transcription factors"/>
    <property type="match status" value="1"/>
</dbReference>
<comment type="subcellular location">
    <subcellularLocation>
        <location evidence="1">Nucleus</location>
    </subcellularLocation>
</comment>
<name>A0A8J1TAT5_OWEFU</name>
<feature type="compositionally biased region" description="Basic and acidic residues" evidence="5">
    <location>
        <begin position="132"/>
        <end position="149"/>
    </location>
</feature>
<organism evidence="6 7">
    <name type="scientific">Owenia fusiformis</name>
    <name type="common">Polychaete worm</name>
    <dbReference type="NCBI Taxonomy" id="6347"/>
    <lineage>
        <taxon>Eukaryota</taxon>
        <taxon>Metazoa</taxon>
        <taxon>Spiralia</taxon>
        <taxon>Lophotrochozoa</taxon>
        <taxon>Annelida</taxon>
        <taxon>Polychaeta</taxon>
        <taxon>Sedentaria</taxon>
        <taxon>Canalipalpata</taxon>
        <taxon>Sabellida</taxon>
        <taxon>Oweniida</taxon>
        <taxon>Oweniidae</taxon>
        <taxon>Owenia</taxon>
    </lineage>
</organism>
<evidence type="ECO:0000256" key="5">
    <source>
        <dbReference type="SAM" id="MobiDB-lite"/>
    </source>
</evidence>
<evidence type="ECO:0000256" key="3">
    <source>
        <dbReference type="ARBA" id="ARBA00023163"/>
    </source>
</evidence>